<evidence type="ECO:0000256" key="3">
    <source>
        <dbReference type="ARBA" id="ARBA00022989"/>
    </source>
</evidence>
<evidence type="ECO:0000256" key="4">
    <source>
        <dbReference type="ARBA" id="ARBA00023136"/>
    </source>
</evidence>
<dbReference type="VEuPathDB" id="FungiDB:BDEG_21988"/>
<feature type="transmembrane region" description="Helical" evidence="5">
    <location>
        <begin position="132"/>
        <end position="157"/>
    </location>
</feature>
<keyword evidence="4 5" id="KW-0472">Membrane</keyword>
<sequence>MFAITISAFSLDLGLIATSIVFFGGGIAGALSQALERLLFRDAQGNFSLQPICDTITTLWCTTTDWILRRPSQDQPIVGYFSRLFFPTYAICGASGGAFALTGAEFYLIYAEIWRILTNRDKFKRDARHKRLANLIAMLFQRALGVGVQMAALLDLFGMGADRSVFSDMVPQIGHSAHVGGFLSGVAIMSCWQAMILG</sequence>
<keyword evidence="2 5" id="KW-0812">Transmembrane</keyword>
<protein>
    <submittedName>
        <fullName evidence="6">Uncharacterized protein</fullName>
    </submittedName>
</protein>
<evidence type="ECO:0000256" key="5">
    <source>
        <dbReference type="SAM" id="Phobius"/>
    </source>
</evidence>
<reference evidence="6 7" key="1">
    <citation type="submission" date="2006-10" db="EMBL/GenBank/DDBJ databases">
        <title>The Genome Sequence of Batrachochytrium dendrobatidis JEL423.</title>
        <authorList>
            <consortium name="The Broad Institute Genome Sequencing Platform"/>
            <person name="Birren B."/>
            <person name="Lander E."/>
            <person name="Galagan J."/>
            <person name="Cuomo C."/>
            <person name="Devon K."/>
            <person name="Jaffe D."/>
            <person name="Butler J."/>
            <person name="Alvarez P."/>
            <person name="Gnerre S."/>
            <person name="Grabherr M."/>
            <person name="Kleber M."/>
            <person name="Mauceli E."/>
            <person name="Brockman W."/>
            <person name="Young S."/>
            <person name="LaButti K."/>
            <person name="Sykes S."/>
            <person name="DeCaprio D."/>
            <person name="Crawford M."/>
            <person name="Koehrsen M."/>
            <person name="Engels R."/>
            <person name="Montgomery P."/>
            <person name="Pearson M."/>
            <person name="Howarth C."/>
            <person name="Larson L."/>
            <person name="White J."/>
            <person name="O'Leary S."/>
            <person name="Kodira C."/>
            <person name="Zeng Q."/>
            <person name="Yandava C."/>
            <person name="Alvarado L."/>
            <person name="Longcore J."/>
            <person name="James T."/>
        </authorList>
    </citation>
    <scope>NUCLEOTIDE SEQUENCE [LARGE SCALE GENOMIC DNA]</scope>
    <source>
        <strain evidence="6 7">JEL423</strain>
    </source>
</reference>
<dbReference type="GO" id="GO:0016020">
    <property type="term" value="C:membrane"/>
    <property type="evidence" value="ECO:0007669"/>
    <property type="project" value="UniProtKB-SubCell"/>
</dbReference>
<gene>
    <name evidence="6" type="ORF">BDEG_21988</name>
</gene>
<evidence type="ECO:0000256" key="1">
    <source>
        <dbReference type="ARBA" id="ARBA00004141"/>
    </source>
</evidence>
<organism evidence="6 7">
    <name type="scientific">Batrachochytrium dendrobatidis (strain JEL423)</name>
    <dbReference type="NCBI Taxonomy" id="403673"/>
    <lineage>
        <taxon>Eukaryota</taxon>
        <taxon>Fungi</taxon>
        <taxon>Fungi incertae sedis</taxon>
        <taxon>Chytridiomycota</taxon>
        <taxon>Chytridiomycota incertae sedis</taxon>
        <taxon>Chytridiomycetes</taxon>
        <taxon>Rhizophydiales</taxon>
        <taxon>Rhizophydiales incertae sedis</taxon>
        <taxon>Batrachochytrium</taxon>
    </lineage>
</organism>
<keyword evidence="3 5" id="KW-1133">Transmembrane helix</keyword>
<dbReference type="Gene3D" id="1.20.1540.10">
    <property type="entry name" value="Rhomboid-like"/>
    <property type="match status" value="1"/>
</dbReference>
<dbReference type="AlphaFoldDB" id="A0A177WD57"/>
<dbReference type="Proteomes" id="UP000077115">
    <property type="component" value="Unassembled WGS sequence"/>
</dbReference>
<accession>A0A177WD57</accession>
<dbReference type="EMBL" id="DS022301">
    <property type="protein sequence ID" value="OAJ38019.1"/>
    <property type="molecule type" value="Genomic_DNA"/>
</dbReference>
<feature type="transmembrane region" description="Helical" evidence="5">
    <location>
        <begin position="12"/>
        <end position="31"/>
    </location>
</feature>
<name>A0A177WD57_BATDL</name>
<feature type="transmembrane region" description="Helical" evidence="5">
    <location>
        <begin position="177"/>
        <end position="197"/>
    </location>
</feature>
<dbReference type="InterPro" id="IPR035952">
    <property type="entry name" value="Rhomboid-like_sf"/>
</dbReference>
<proteinExistence type="predicted"/>
<dbReference type="OrthoDB" id="2105897at2759"/>
<evidence type="ECO:0000313" key="6">
    <source>
        <dbReference type="EMBL" id="OAJ38019.1"/>
    </source>
</evidence>
<evidence type="ECO:0000313" key="7">
    <source>
        <dbReference type="Proteomes" id="UP000077115"/>
    </source>
</evidence>
<feature type="transmembrane region" description="Helical" evidence="5">
    <location>
        <begin position="88"/>
        <end position="111"/>
    </location>
</feature>
<dbReference type="SUPFAM" id="SSF144091">
    <property type="entry name" value="Rhomboid-like"/>
    <property type="match status" value="1"/>
</dbReference>
<comment type="subcellular location">
    <subcellularLocation>
        <location evidence="1">Membrane</location>
        <topology evidence="1">Multi-pass membrane protein</topology>
    </subcellularLocation>
</comment>
<reference evidence="6 7" key="2">
    <citation type="submission" date="2016-05" db="EMBL/GenBank/DDBJ databases">
        <title>Lineage-specific infection strategies underlie the spectrum of fungal disease in amphibians.</title>
        <authorList>
            <person name="Cuomo C.A."/>
            <person name="Farrer R.A."/>
            <person name="James T."/>
            <person name="Longcore J."/>
            <person name="Birren B."/>
        </authorList>
    </citation>
    <scope>NUCLEOTIDE SEQUENCE [LARGE SCALE GENOMIC DNA]</scope>
    <source>
        <strain evidence="6 7">JEL423</strain>
    </source>
</reference>
<evidence type="ECO:0000256" key="2">
    <source>
        <dbReference type="ARBA" id="ARBA00022692"/>
    </source>
</evidence>